<dbReference type="SMART" id="SM00345">
    <property type="entry name" value="HTH_GNTR"/>
    <property type="match status" value="1"/>
</dbReference>
<dbReference type="SUPFAM" id="SSF46785">
    <property type="entry name" value="Winged helix' DNA-binding domain"/>
    <property type="match status" value="1"/>
</dbReference>
<keyword evidence="2" id="KW-0238">DNA-binding</keyword>
<dbReference type="PANTHER" id="PTHR43537:SF5">
    <property type="entry name" value="UXU OPERON TRANSCRIPTIONAL REGULATOR"/>
    <property type="match status" value="1"/>
</dbReference>
<dbReference type="InterPro" id="IPR008920">
    <property type="entry name" value="TF_FadR/GntR_C"/>
</dbReference>
<dbReference type="SUPFAM" id="SSF48008">
    <property type="entry name" value="GntR ligand-binding domain-like"/>
    <property type="match status" value="1"/>
</dbReference>
<evidence type="ECO:0000313" key="6">
    <source>
        <dbReference type="Proteomes" id="UP000324209"/>
    </source>
</evidence>
<dbReference type="InterPro" id="IPR011711">
    <property type="entry name" value="GntR_C"/>
</dbReference>
<dbReference type="Gene3D" id="1.20.120.530">
    <property type="entry name" value="GntR ligand-binding domain-like"/>
    <property type="match status" value="1"/>
</dbReference>
<protein>
    <submittedName>
        <fullName evidence="5">GntR family transcriptional regulator</fullName>
    </submittedName>
</protein>
<dbReference type="Gene3D" id="1.10.10.10">
    <property type="entry name" value="Winged helix-like DNA-binding domain superfamily/Winged helix DNA-binding domain"/>
    <property type="match status" value="1"/>
</dbReference>
<dbReference type="RefSeq" id="WP_149487867.1">
    <property type="nucleotide sequence ID" value="NZ_CP036150.1"/>
</dbReference>
<dbReference type="EMBL" id="CP036150">
    <property type="protein sequence ID" value="QEN09795.1"/>
    <property type="molecule type" value="Genomic_DNA"/>
</dbReference>
<dbReference type="Proteomes" id="UP000324209">
    <property type="component" value="Chromosome"/>
</dbReference>
<dbReference type="Pfam" id="PF07729">
    <property type="entry name" value="FCD"/>
    <property type="match status" value="1"/>
</dbReference>
<keyword evidence="1" id="KW-0805">Transcription regulation</keyword>
<dbReference type="Pfam" id="PF00392">
    <property type="entry name" value="GntR"/>
    <property type="match status" value="1"/>
</dbReference>
<dbReference type="PROSITE" id="PS50949">
    <property type="entry name" value="HTH_GNTR"/>
    <property type="match status" value="1"/>
</dbReference>
<dbReference type="SMART" id="SM00895">
    <property type="entry name" value="FCD"/>
    <property type="match status" value="1"/>
</dbReference>
<name>A0A5C1QNW8_9SPIO</name>
<evidence type="ECO:0000313" key="5">
    <source>
        <dbReference type="EMBL" id="QEN09795.1"/>
    </source>
</evidence>
<organism evidence="5 6">
    <name type="scientific">Oceanispirochaeta crateris</name>
    <dbReference type="NCBI Taxonomy" id="2518645"/>
    <lineage>
        <taxon>Bacteria</taxon>
        <taxon>Pseudomonadati</taxon>
        <taxon>Spirochaetota</taxon>
        <taxon>Spirochaetia</taxon>
        <taxon>Spirochaetales</taxon>
        <taxon>Spirochaetaceae</taxon>
        <taxon>Oceanispirochaeta</taxon>
    </lineage>
</organism>
<dbReference type="InterPro" id="IPR036390">
    <property type="entry name" value="WH_DNA-bd_sf"/>
</dbReference>
<accession>A0A5C1QNW8</accession>
<evidence type="ECO:0000256" key="1">
    <source>
        <dbReference type="ARBA" id="ARBA00023015"/>
    </source>
</evidence>
<dbReference type="InterPro" id="IPR000524">
    <property type="entry name" value="Tscrpt_reg_HTH_GntR"/>
</dbReference>
<dbReference type="CDD" id="cd07377">
    <property type="entry name" value="WHTH_GntR"/>
    <property type="match status" value="1"/>
</dbReference>
<dbReference type="AlphaFoldDB" id="A0A5C1QNW8"/>
<keyword evidence="3" id="KW-0804">Transcription</keyword>
<evidence type="ECO:0000256" key="2">
    <source>
        <dbReference type="ARBA" id="ARBA00023125"/>
    </source>
</evidence>
<evidence type="ECO:0000259" key="4">
    <source>
        <dbReference type="PROSITE" id="PS50949"/>
    </source>
</evidence>
<sequence length="213" mass="24774">MTRVSRDALGDLVYEQIVRMLLNHDLKPGEKILRKKLAAVLGVSQTPINEAINRLVREGILEQKGSSGLFVRVFTNKDLMELFAVRAGLEGTALHLCMEEPINPRLNRILNLFDDFSIPIPESRYKEYRKKDQEFHGEILKISGNRVILDFIRNFEFILRCYQKGLIRTPDETLMEHRAIVQEIRNGNPDKAQQLIMSHHWKTRDRLKEIPDS</sequence>
<evidence type="ECO:0000256" key="3">
    <source>
        <dbReference type="ARBA" id="ARBA00023163"/>
    </source>
</evidence>
<proteinExistence type="predicted"/>
<dbReference type="GO" id="GO:0003700">
    <property type="term" value="F:DNA-binding transcription factor activity"/>
    <property type="evidence" value="ECO:0007669"/>
    <property type="project" value="InterPro"/>
</dbReference>
<dbReference type="OrthoDB" id="362718at2"/>
<feature type="domain" description="HTH gntR-type" evidence="4">
    <location>
        <begin position="7"/>
        <end position="74"/>
    </location>
</feature>
<keyword evidence="6" id="KW-1185">Reference proteome</keyword>
<dbReference type="PANTHER" id="PTHR43537">
    <property type="entry name" value="TRANSCRIPTIONAL REGULATOR, GNTR FAMILY"/>
    <property type="match status" value="1"/>
</dbReference>
<dbReference type="GO" id="GO:0003677">
    <property type="term" value="F:DNA binding"/>
    <property type="evidence" value="ECO:0007669"/>
    <property type="project" value="UniProtKB-KW"/>
</dbReference>
<dbReference type="KEGG" id="ock:EXM22_18060"/>
<gene>
    <name evidence="5" type="ORF">EXM22_18060</name>
</gene>
<dbReference type="InterPro" id="IPR036388">
    <property type="entry name" value="WH-like_DNA-bd_sf"/>
</dbReference>
<reference evidence="5 6" key="1">
    <citation type="submission" date="2019-02" db="EMBL/GenBank/DDBJ databases">
        <title>Complete Genome Sequence and Methylome Analysis of free living Spirochaetas.</title>
        <authorList>
            <person name="Fomenkov A."/>
            <person name="Dubinina G."/>
            <person name="Leshcheva N."/>
            <person name="Mikheeva N."/>
            <person name="Grabovich M."/>
            <person name="Vincze T."/>
            <person name="Roberts R.J."/>
        </authorList>
    </citation>
    <scope>NUCLEOTIDE SEQUENCE [LARGE SCALE GENOMIC DNA]</scope>
    <source>
        <strain evidence="5 6">K2</strain>
    </source>
</reference>